<proteinExistence type="predicted"/>
<evidence type="ECO:0000313" key="1">
    <source>
        <dbReference type="EMBL" id="APE95079.1"/>
    </source>
</evidence>
<gene>
    <name evidence="1" type="ORF">HSR6_0619</name>
</gene>
<protein>
    <submittedName>
        <fullName evidence="1">Uncharacterized protein</fullName>
    </submittedName>
</protein>
<dbReference type="KEGG" id="hhsr:HSR6_0619"/>
<evidence type="ECO:0000313" key="2">
    <source>
        <dbReference type="Proteomes" id="UP000186165"/>
    </source>
</evidence>
<accession>A0A1J1ABF9</accession>
<dbReference type="AlphaFoldDB" id="A0A1J1ABF9"/>
<dbReference type="EMBL" id="CP016804">
    <property type="protein sequence ID" value="APE95079.1"/>
    <property type="molecule type" value="Genomic_DNA"/>
</dbReference>
<organism evidence="1 2">
    <name type="scientific">Halodesulfurarchaeum formicicum</name>
    <dbReference type="NCBI Taxonomy" id="1873524"/>
    <lineage>
        <taxon>Archaea</taxon>
        <taxon>Methanobacteriati</taxon>
        <taxon>Methanobacteriota</taxon>
        <taxon>Stenosarchaea group</taxon>
        <taxon>Halobacteria</taxon>
        <taxon>Halobacteriales</taxon>
        <taxon>Halobacteriaceae</taxon>
        <taxon>Halodesulfurarchaeum</taxon>
    </lineage>
</organism>
<keyword evidence="2" id="KW-1185">Reference proteome</keyword>
<dbReference type="Proteomes" id="UP000186165">
    <property type="component" value="Chromosome"/>
</dbReference>
<sequence length="49" mass="5771">MCLLRWLSSVHGSMQNGLTEKDRRRISEFLSASKYERTPEMLIPDDDEK</sequence>
<name>A0A1J1ABF9_9EURY</name>
<reference evidence="2" key="1">
    <citation type="submission" date="2016-08" db="EMBL/GenBank/DDBJ databases">
        <title>Discovery of first anaerobic lithoheterotrophic haloarchae widely represented in hypersaline habitats.</title>
        <authorList>
            <person name="Sorokin D.Y."/>
            <person name="Kublanov I.V."/>
            <person name="Roman P."/>
            <person name="Sinninghe Damste J.S."/>
            <person name="Golyshin P.N."/>
            <person name="Rojo D."/>
            <person name="Ciordia S."/>
            <person name="Mena Md.C."/>
            <person name="Ferrer M."/>
            <person name="Smedile F."/>
            <person name="Messina E."/>
            <person name="La Cono V."/>
            <person name="Yakimov M.M."/>
        </authorList>
    </citation>
    <scope>NUCLEOTIDE SEQUENCE [LARGE SCALE GENOMIC DNA]</scope>
    <source>
        <strain evidence="2">HSR6</strain>
    </source>
</reference>